<protein>
    <submittedName>
        <fullName evidence="2">Uncharacterized protein</fullName>
    </submittedName>
</protein>
<evidence type="ECO:0000256" key="1">
    <source>
        <dbReference type="SAM" id="MobiDB-lite"/>
    </source>
</evidence>
<proteinExistence type="predicted"/>
<reference evidence="2" key="2">
    <citation type="journal article" date="2015" name="Fish Shellfish Immunol.">
        <title>Early steps in the European eel (Anguilla anguilla)-Vibrio vulnificus interaction in the gills: Role of the RtxA13 toxin.</title>
        <authorList>
            <person name="Callol A."/>
            <person name="Pajuelo D."/>
            <person name="Ebbesson L."/>
            <person name="Teles M."/>
            <person name="MacKenzie S."/>
            <person name="Amaro C."/>
        </authorList>
    </citation>
    <scope>NUCLEOTIDE SEQUENCE</scope>
</reference>
<reference evidence="2" key="1">
    <citation type="submission" date="2014-11" db="EMBL/GenBank/DDBJ databases">
        <authorList>
            <person name="Amaro Gonzalez C."/>
        </authorList>
    </citation>
    <scope>NUCLEOTIDE SEQUENCE</scope>
</reference>
<sequence>MAHTQVKQEPHDLPRLPCVASVKLSGDQNGQSARARSARQKAF</sequence>
<dbReference type="AlphaFoldDB" id="A0A0E9QRX3"/>
<organism evidence="2">
    <name type="scientific">Anguilla anguilla</name>
    <name type="common">European freshwater eel</name>
    <name type="synonym">Muraena anguilla</name>
    <dbReference type="NCBI Taxonomy" id="7936"/>
    <lineage>
        <taxon>Eukaryota</taxon>
        <taxon>Metazoa</taxon>
        <taxon>Chordata</taxon>
        <taxon>Craniata</taxon>
        <taxon>Vertebrata</taxon>
        <taxon>Euteleostomi</taxon>
        <taxon>Actinopterygii</taxon>
        <taxon>Neopterygii</taxon>
        <taxon>Teleostei</taxon>
        <taxon>Anguilliformes</taxon>
        <taxon>Anguillidae</taxon>
        <taxon>Anguilla</taxon>
    </lineage>
</organism>
<accession>A0A0E9QRX3</accession>
<name>A0A0E9QRX3_ANGAN</name>
<evidence type="ECO:0000313" key="2">
    <source>
        <dbReference type="EMBL" id="JAH19589.1"/>
    </source>
</evidence>
<dbReference type="EMBL" id="GBXM01088988">
    <property type="protein sequence ID" value="JAH19589.1"/>
    <property type="molecule type" value="Transcribed_RNA"/>
</dbReference>
<feature type="region of interest" description="Disordered" evidence="1">
    <location>
        <begin position="22"/>
        <end position="43"/>
    </location>
</feature>